<dbReference type="OrthoDB" id="4161428at2759"/>
<keyword evidence="1" id="KW-0949">S-adenosyl-L-methionine</keyword>
<dbReference type="PROSITE" id="PS51215">
    <property type="entry name" value="AWS"/>
    <property type="match status" value="1"/>
</dbReference>
<evidence type="ECO:0000256" key="1">
    <source>
        <dbReference type="ARBA" id="ARBA00022691"/>
    </source>
</evidence>
<dbReference type="EMBL" id="FJOG01000028">
    <property type="protein sequence ID" value="CZR64900.1"/>
    <property type="molecule type" value="Genomic_DNA"/>
</dbReference>
<dbReference type="GO" id="GO:0042054">
    <property type="term" value="F:histone methyltransferase activity"/>
    <property type="evidence" value="ECO:0007669"/>
    <property type="project" value="InterPro"/>
</dbReference>
<dbReference type="STRING" id="576137.A0A1L7XIN5"/>
<evidence type="ECO:0000256" key="2">
    <source>
        <dbReference type="SAM" id="Coils"/>
    </source>
</evidence>
<protein>
    <recommendedName>
        <fullName evidence="3">AWS domain-containing protein</fullName>
    </recommendedName>
</protein>
<proteinExistence type="predicted"/>
<dbReference type="GO" id="GO:0005634">
    <property type="term" value="C:nucleus"/>
    <property type="evidence" value="ECO:0007669"/>
    <property type="project" value="InterPro"/>
</dbReference>
<keyword evidence="5" id="KW-1185">Reference proteome</keyword>
<dbReference type="Gene3D" id="2.60.120.650">
    <property type="entry name" value="Cupin"/>
    <property type="match status" value="1"/>
</dbReference>
<feature type="coiled-coil region" evidence="2">
    <location>
        <begin position="43"/>
        <end position="100"/>
    </location>
</feature>
<dbReference type="AlphaFoldDB" id="A0A1L7XIN5"/>
<reference evidence="4 5" key="1">
    <citation type="submission" date="2016-03" db="EMBL/GenBank/DDBJ databases">
        <authorList>
            <person name="Ploux O."/>
        </authorList>
    </citation>
    <scope>NUCLEOTIDE SEQUENCE [LARGE SCALE GENOMIC DNA]</scope>
    <source>
        <strain evidence="4 5">UAMH 11012</strain>
    </source>
</reference>
<gene>
    <name evidence="4" type="ORF">PAC_14800</name>
</gene>
<sequence>MSSLRSTVSRISTLTRSIFNTASMAFEATADEAGSNPKGCQTTEDEEAEKRIAEIERQKKERARELNCRRVNKCRGKKTAARLQDERDNAQHSLETSLDEQQIQLFNDPRRLEFERHLEESNSEMAAHGKNIFRGLIPRCSGPLKDYTLVSVEQHLRHISQAQPHSIMLLVDESWYAARPQLSRSRFLRHLSSTPTRPLSAQELESSTSNVVTRRLHAEAIVQRFQTSNGRPSRTPLNLLNIPCRTPNLVPPGIAKYCTLLPEACEAIFSEDNTRLGLEKSINFTLCGQAGFLTHWHMDNDGFATWVTVEKSHDEEDDGGTLKYWAMVILDHLSPEHQTTALAEFAKHGYRWQPEPSWVRVFSLVPGHTLIMPGGTIHAVVTVTDCLMTGGMYWDKRIFVSHTLPTWQFIAKNRDLVTNEDPSMQILEVLQWLKTDIRYDPKGYNISPDDILGVEGMIQDILDNSVPCKCQRCGSRCPCRRRGFLCYQDCKLRKCGNRR</sequence>
<dbReference type="InterPro" id="IPR006560">
    <property type="entry name" value="AWS_dom"/>
</dbReference>
<accession>A0A1L7XIN5</accession>
<feature type="domain" description="AWS" evidence="3">
    <location>
        <begin position="463"/>
        <end position="499"/>
    </location>
</feature>
<name>A0A1L7XIN5_9HELO</name>
<organism evidence="4 5">
    <name type="scientific">Phialocephala subalpina</name>
    <dbReference type="NCBI Taxonomy" id="576137"/>
    <lineage>
        <taxon>Eukaryota</taxon>
        <taxon>Fungi</taxon>
        <taxon>Dikarya</taxon>
        <taxon>Ascomycota</taxon>
        <taxon>Pezizomycotina</taxon>
        <taxon>Leotiomycetes</taxon>
        <taxon>Helotiales</taxon>
        <taxon>Mollisiaceae</taxon>
        <taxon>Phialocephala</taxon>
        <taxon>Phialocephala fortinii species complex</taxon>
    </lineage>
</organism>
<evidence type="ECO:0000313" key="5">
    <source>
        <dbReference type="Proteomes" id="UP000184330"/>
    </source>
</evidence>
<dbReference type="SUPFAM" id="SSF51197">
    <property type="entry name" value="Clavaminate synthase-like"/>
    <property type="match status" value="1"/>
</dbReference>
<evidence type="ECO:0000313" key="4">
    <source>
        <dbReference type="EMBL" id="CZR64900.1"/>
    </source>
</evidence>
<keyword evidence="2" id="KW-0175">Coiled coil</keyword>
<dbReference type="Proteomes" id="UP000184330">
    <property type="component" value="Unassembled WGS sequence"/>
</dbReference>
<evidence type="ECO:0000259" key="3">
    <source>
        <dbReference type="PROSITE" id="PS51215"/>
    </source>
</evidence>